<dbReference type="PANTHER" id="PTHR18359">
    <property type="entry name" value="WD-REPEAT PROTEIN-RELATED"/>
    <property type="match status" value="1"/>
</dbReference>
<evidence type="ECO:0008006" key="11">
    <source>
        <dbReference type="Google" id="ProtNLM"/>
    </source>
</evidence>
<dbReference type="InterPro" id="IPR015943">
    <property type="entry name" value="WD40/YVTN_repeat-like_dom_sf"/>
</dbReference>
<evidence type="ECO:0000256" key="6">
    <source>
        <dbReference type="ARBA" id="ARBA00025767"/>
    </source>
</evidence>
<dbReference type="InterPro" id="IPR011659">
    <property type="entry name" value="WD40"/>
</dbReference>
<feature type="compositionally biased region" description="Polar residues" evidence="8">
    <location>
        <begin position="7"/>
        <end position="18"/>
    </location>
</feature>
<feature type="region of interest" description="Disordered" evidence="8">
    <location>
        <begin position="217"/>
        <end position="243"/>
    </location>
</feature>
<evidence type="ECO:0000256" key="4">
    <source>
        <dbReference type="ARBA" id="ARBA00022737"/>
    </source>
</evidence>
<feature type="compositionally biased region" description="Basic residues" evidence="8">
    <location>
        <begin position="23"/>
        <end position="33"/>
    </location>
</feature>
<feature type="compositionally biased region" description="Acidic residues" evidence="8">
    <location>
        <begin position="146"/>
        <end position="157"/>
    </location>
</feature>
<accession>A0ABD3P903</accession>
<evidence type="ECO:0000256" key="7">
    <source>
        <dbReference type="PROSITE-ProRule" id="PRU00221"/>
    </source>
</evidence>
<comment type="subcellular location">
    <subcellularLocation>
        <location evidence="1">Nucleus</location>
        <location evidence="1">Nucleolus</location>
    </subcellularLocation>
</comment>
<dbReference type="PANTHER" id="PTHR18359:SF0">
    <property type="entry name" value="U3 SMALL NUCLEOLAR RNA-ASSOCIATED PROTEIN 18 HOMOLOG"/>
    <property type="match status" value="1"/>
</dbReference>
<evidence type="ECO:0000256" key="3">
    <source>
        <dbReference type="ARBA" id="ARBA00022574"/>
    </source>
</evidence>
<evidence type="ECO:0000256" key="1">
    <source>
        <dbReference type="ARBA" id="ARBA00004604"/>
    </source>
</evidence>
<comment type="caution">
    <text evidence="9">The sequence shown here is derived from an EMBL/GenBank/DDBJ whole genome shotgun (WGS) entry which is preliminary data.</text>
</comment>
<evidence type="ECO:0000256" key="8">
    <source>
        <dbReference type="SAM" id="MobiDB-lite"/>
    </source>
</evidence>
<sequence>MAKQKKSQTNISPLNSSVDKAATIKKKAVTKTKKKDETPRRGDMTTEKLAEEAALTALLFGGGTSSDVNVDMDVNRSSRDKSQDVDTNQIPDEMLFTIDRSGVEVDEEGVAGGAWQDDDEDASEEENESSGEEEQQAVSMAVAAWQDEDEDSDDEDESKNKVSLVGGANRIKKLRRYRDEKDPISMKEYELRLRERFVNTASVAARTDWADVANATEEGDRKKMKISDSDDSDQSDEEDEQYSSVNRILQSNASLFATSSSSLPLPPTILDIYRAKDGNIADPSKSCVNALQFHPTAGKDYDGSKESSDRPLLMTAGMDKMLRFFRIDGETNEKVHGLHFDEMPIMCASFLGNTGSVVMSGRRPFFYVYDAASGNVERYHVKDFGSRERSLENFTVSPDGRVIAFIGNDGYIILLDGMSRRWIGDLKMNGSVRAITFSSDGEYIMGSGSDGDVYKWHVKSRRCVERFHNEDGTITSSLAVSKDMLAVGAESGVVNLYDDRRSTSFSRSASQMERTPIKSVMNLSTSADLVKFNGDGKILAMSTRREKNGLKLLHVPTATVFSNWPTSKTPLKYVWSLDFSPGSKYLCAGTDHGQCLLYQLKHFWND</sequence>
<keyword evidence="2" id="KW-0698">rRNA processing</keyword>
<dbReference type="Gene3D" id="2.130.10.10">
    <property type="entry name" value="YVTN repeat-like/Quinoprotein amine dehydrogenase"/>
    <property type="match status" value="1"/>
</dbReference>
<keyword evidence="5" id="KW-0539">Nucleus</keyword>
<dbReference type="Proteomes" id="UP001530400">
    <property type="component" value="Unassembled WGS sequence"/>
</dbReference>
<dbReference type="SUPFAM" id="SSF50978">
    <property type="entry name" value="WD40 repeat-like"/>
    <property type="match status" value="1"/>
</dbReference>
<dbReference type="PROSITE" id="PS50082">
    <property type="entry name" value="WD_REPEATS_2"/>
    <property type="match status" value="1"/>
</dbReference>
<keyword evidence="3 7" id="KW-0853">WD repeat</keyword>
<dbReference type="GO" id="GO:0005730">
    <property type="term" value="C:nucleolus"/>
    <property type="evidence" value="ECO:0007669"/>
    <property type="project" value="UniProtKB-SubCell"/>
</dbReference>
<feature type="repeat" description="WD" evidence="7">
    <location>
        <begin position="432"/>
        <end position="466"/>
    </location>
</feature>
<dbReference type="AlphaFoldDB" id="A0ABD3P903"/>
<reference evidence="9 10" key="1">
    <citation type="submission" date="2024-10" db="EMBL/GenBank/DDBJ databases">
        <title>Updated reference genomes for cyclostephanoid diatoms.</title>
        <authorList>
            <person name="Roberts W.R."/>
            <person name="Alverson A.J."/>
        </authorList>
    </citation>
    <scope>NUCLEOTIDE SEQUENCE [LARGE SCALE GENOMIC DNA]</scope>
    <source>
        <strain evidence="9 10">AJA010-31</strain>
    </source>
</reference>
<feature type="compositionally biased region" description="Basic and acidic residues" evidence="8">
    <location>
        <begin position="34"/>
        <end position="51"/>
    </location>
</feature>
<dbReference type="InterPro" id="IPR045161">
    <property type="entry name" value="Utp18"/>
</dbReference>
<evidence type="ECO:0000256" key="2">
    <source>
        <dbReference type="ARBA" id="ARBA00022552"/>
    </source>
</evidence>
<dbReference type="Pfam" id="PF07676">
    <property type="entry name" value="PD40"/>
    <property type="match status" value="1"/>
</dbReference>
<keyword evidence="10" id="KW-1185">Reference proteome</keyword>
<feature type="compositionally biased region" description="Acidic residues" evidence="8">
    <location>
        <begin position="229"/>
        <end position="241"/>
    </location>
</feature>
<name>A0ABD3P903_9STRA</name>
<dbReference type="InterPro" id="IPR036322">
    <property type="entry name" value="WD40_repeat_dom_sf"/>
</dbReference>
<protein>
    <recommendedName>
        <fullName evidence="11">Anaphase-promoting complex subunit 4 WD40 domain-containing protein</fullName>
    </recommendedName>
</protein>
<evidence type="ECO:0000313" key="10">
    <source>
        <dbReference type="Proteomes" id="UP001530400"/>
    </source>
</evidence>
<feature type="compositionally biased region" description="Acidic residues" evidence="8">
    <location>
        <begin position="116"/>
        <end position="135"/>
    </location>
</feature>
<feature type="compositionally biased region" description="Basic and acidic residues" evidence="8">
    <location>
        <begin position="218"/>
        <end position="228"/>
    </location>
</feature>
<dbReference type="GO" id="GO:0006364">
    <property type="term" value="P:rRNA processing"/>
    <property type="evidence" value="ECO:0007669"/>
    <property type="project" value="UniProtKB-KW"/>
</dbReference>
<dbReference type="EMBL" id="JALLPJ020000737">
    <property type="protein sequence ID" value="KAL3784154.1"/>
    <property type="molecule type" value="Genomic_DNA"/>
</dbReference>
<dbReference type="SMART" id="SM00320">
    <property type="entry name" value="WD40"/>
    <property type="match status" value="5"/>
</dbReference>
<feature type="region of interest" description="Disordered" evidence="8">
    <location>
        <begin position="1"/>
        <end position="165"/>
    </location>
</feature>
<gene>
    <name evidence="9" type="ORF">ACHAWO_006368</name>
</gene>
<organism evidence="9 10">
    <name type="scientific">Cyclotella atomus</name>
    <dbReference type="NCBI Taxonomy" id="382360"/>
    <lineage>
        <taxon>Eukaryota</taxon>
        <taxon>Sar</taxon>
        <taxon>Stramenopiles</taxon>
        <taxon>Ochrophyta</taxon>
        <taxon>Bacillariophyta</taxon>
        <taxon>Coscinodiscophyceae</taxon>
        <taxon>Thalassiosirophycidae</taxon>
        <taxon>Stephanodiscales</taxon>
        <taxon>Stephanodiscaceae</taxon>
        <taxon>Cyclotella</taxon>
    </lineage>
</organism>
<evidence type="ECO:0000256" key="5">
    <source>
        <dbReference type="ARBA" id="ARBA00023242"/>
    </source>
</evidence>
<comment type="similarity">
    <text evidence="6">Belongs to the WD repeat UTP18 family.</text>
</comment>
<dbReference type="InterPro" id="IPR001680">
    <property type="entry name" value="WD40_rpt"/>
</dbReference>
<feature type="compositionally biased region" description="Basic and acidic residues" evidence="8">
    <location>
        <begin position="73"/>
        <end position="84"/>
    </location>
</feature>
<evidence type="ECO:0000313" key="9">
    <source>
        <dbReference type="EMBL" id="KAL3784154.1"/>
    </source>
</evidence>
<dbReference type="Pfam" id="PF00400">
    <property type="entry name" value="WD40"/>
    <property type="match status" value="2"/>
</dbReference>
<keyword evidence="4" id="KW-0677">Repeat</keyword>
<proteinExistence type="inferred from homology"/>